<dbReference type="InterPro" id="IPR036983">
    <property type="entry name" value="AIM24_sf"/>
</dbReference>
<dbReference type="Pfam" id="PF01987">
    <property type="entry name" value="AIM24"/>
    <property type="match status" value="1"/>
</dbReference>
<dbReference type="Gene3D" id="3.60.160.10">
    <property type="entry name" value="Mitochondrial biogenesis AIM24"/>
    <property type="match status" value="1"/>
</dbReference>
<dbReference type="PANTHER" id="PTHR36959:SF2">
    <property type="entry name" value="ALTERED INHERITANCE OF MITOCHONDRIA PROTEIN 24, MITOCHONDRIAL"/>
    <property type="match status" value="1"/>
</dbReference>
<dbReference type="FunFam" id="3.60.160.10:FF:000001">
    <property type="entry name" value="Altered inheritance of mitochondria protein 24, mitochondrial"/>
    <property type="match status" value="1"/>
</dbReference>
<evidence type="ECO:0000256" key="6">
    <source>
        <dbReference type="RuleBase" id="RU363045"/>
    </source>
</evidence>
<feature type="region of interest" description="Disordered" evidence="7">
    <location>
        <begin position="437"/>
        <end position="458"/>
    </location>
</feature>
<evidence type="ECO:0000256" key="2">
    <source>
        <dbReference type="ARBA" id="ARBA00009322"/>
    </source>
</evidence>
<reference evidence="8" key="2">
    <citation type="submission" date="2023-06" db="EMBL/GenBank/DDBJ databases">
        <authorList>
            <consortium name="Lawrence Berkeley National Laboratory"/>
            <person name="Mondo S.J."/>
            <person name="Hensen N."/>
            <person name="Bonometti L."/>
            <person name="Westerberg I."/>
            <person name="Brannstrom I.O."/>
            <person name="Guillou S."/>
            <person name="Cros-Aarteil S."/>
            <person name="Calhoun S."/>
            <person name="Haridas S."/>
            <person name="Kuo A."/>
            <person name="Pangilinan J."/>
            <person name="Riley R."/>
            <person name="Labutti K."/>
            <person name="Andreopoulos B."/>
            <person name="Lipzen A."/>
            <person name="Chen C."/>
            <person name="Yanf M."/>
            <person name="Daum C."/>
            <person name="Ng V."/>
            <person name="Clum A."/>
            <person name="Steindorff A."/>
            <person name="Ohm R."/>
            <person name="Martin F."/>
            <person name="Silar P."/>
            <person name="Natvig D."/>
            <person name="Lalanne C."/>
            <person name="Gautier V."/>
            <person name="Ament-Velasquez S.L."/>
            <person name="Kruys A."/>
            <person name="Hutchinson M.I."/>
            <person name="Powell A.J."/>
            <person name="Barry K."/>
            <person name="Miller A.N."/>
            <person name="Grigoriev I.V."/>
            <person name="Debuchy R."/>
            <person name="Gladieux P."/>
            <person name="Thoren M.H."/>
            <person name="Johannesson H."/>
        </authorList>
    </citation>
    <scope>NUCLEOTIDE SEQUENCE</scope>
    <source>
        <strain evidence="8">CBS 626.80</strain>
    </source>
</reference>
<evidence type="ECO:0000256" key="4">
    <source>
        <dbReference type="ARBA" id="ARBA00022946"/>
    </source>
</evidence>
<dbReference type="PANTHER" id="PTHR36959">
    <property type="entry name" value="ALTERED INHERITANCE OF MITOCHONDRIA PROTEIN 24, MITOCHONDRIAL"/>
    <property type="match status" value="1"/>
</dbReference>
<gene>
    <name evidence="8" type="ORF">QBC32DRAFT_107172</name>
</gene>
<keyword evidence="5 6" id="KW-0496">Mitochondrion</keyword>
<evidence type="ECO:0000256" key="1">
    <source>
        <dbReference type="ARBA" id="ARBA00004173"/>
    </source>
</evidence>
<comment type="subcellular location">
    <subcellularLocation>
        <location evidence="1 6">Mitochondrion</location>
    </subcellularLocation>
</comment>
<comment type="similarity">
    <text evidence="2 6">Belongs to the AIM24 family.</text>
</comment>
<protein>
    <recommendedName>
        <fullName evidence="3 6">Altered inheritance of mitochondria protein 24, mitochondrial</fullName>
    </recommendedName>
</protein>
<keyword evidence="4" id="KW-0809">Transit peptide</keyword>
<reference evidence="8" key="1">
    <citation type="journal article" date="2023" name="Mol. Phylogenet. Evol.">
        <title>Genome-scale phylogeny and comparative genomics of the fungal order Sordariales.</title>
        <authorList>
            <person name="Hensen N."/>
            <person name="Bonometti L."/>
            <person name="Westerberg I."/>
            <person name="Brannstrom I.O."/>
            <person name="Guillou S."/>
            <person name="Cros-Aarteil S."/>
            <person name="Calhoun S."/>
            <person name="Haridas S."/>
            <person name="Kuo A."/>
            <person name="Mondo S."/>
            <person name="Pangilinan J."/>
            <person name="Riley R."/>
            <person name="LaButti K."/>
            <person name="Andreopoulos B."/>
            <person name="Lipzen A."/>
            <person name="Chen C."/>
            <person name="Yan M."/>
            <person name="Daum C."/>
            <person name="Ng V."/>
            <person name="Clum A."/>
            <person name="Steindorff A."/>
            <person name="Ohm R.A."/>
            <person name="Martin F."/>
            <person name="Silar P."/>
            <person name="Natvig D.O."/>
            <person name="Lalanne C."/>
            <person name="Gautier V."/>
            <person name="Ament-Velasquez S.L."/>
            <person name="Kruys A."/>
            <person name="Hutchinson M.I."/>
            <person name="Powell A.J."/>
            <person name="Barry K."/>
            <person name="Miller A.N."/>
            <person name="Grigoriev I.V."/>
            <person name="Debuchy R."/>
            <person name="Gladieux P."/>
            <person name="Hiltunen Thoren M."/>
            <person name="Johannesson H."/>
        </authorList>
    </citation>
    <scope>NUCLEOTIDE SEQUENCE</scope>
    <source>
        <strain evidence="8">CBS 626.80</strain>
    </source>
</reference>
<evidence type="ECO:0000256" key="3">
    <source>
        <dbReference type="ARBA" id="ARBA00013287"/>
    </source>
</evidence>
<dbReference type="InterPro" id="IPR002838">
    <property type="entry name" value="AIM24"/>
</dbReference>
<evidence type="ECO:0000313" key="8">
    <source>
        <dbReference type="EMBL" id="KAK3953844.1"/>
    </source>
</evidence>
<evidence type="ECO:0000256" key="5">
    <source>
        <dbReference type="ARBA" id="ARBA00023128"/>
    </source>
</evidence>
<dbReference type="AlphaFoldDB" id="A0AAN6NXF8"/>
<evidence type="ECO:0000313" key="9">
    <source>
        <dbReference type="Proteomes" id="UP001303222"/>
    </source>
</evidence>
<organism evidence="8 9">
    <name type="scientific">Pseudoneurospora amorphoporcata</name>
    <dbReference type="NCBI Taxonomy" id="241081"/>
    <lineage>
        <taxon>Eukaryota</taxon>
        <taxon>Fungi</taxon>
        <taxon>Dikarya</taxon>
        <taxon>Ascomycota</taxon>
        <taxon>Pezizomycotina</taxon>
        <taxon>Sordariomycetes</taxon>
        <taxon>Sordariomycetidae</taxon>
        <taxon>Sordariales</taxon>
        <taxon>Sordariaceae</taxon>
        <taxon>Pseudoneurospora</taxon>
    </lineage>
</organism>
<dbReference type="SUPFAM" id="SSF51219">
    <property type="entry name" value="TRAP-like"/>
    <property type="match status" value="1"/>
</dbReference>
<feature type="compositionally biased region" description="Basic and acidic residues" evidence="7">
    <location>
        <begin position="437"/>
        <end position="453"/>
    </location>
</feature>
<dbReference type="EMBL" id="MU859099">
    <property type="protein sequence ID" value="KAK3953844.1"/>
    <property type="molecule type" value="Genomic_DNA"/>
</dbReference>
<dbReference type="Proteomes" id="UP001303222">
    <property type="component" value="Unassembled WGS sequence"/>
</dbReference>
<dbReference type="InterPro" id="IPR016031">
    <property type="entry name" value="Trp_RNA-bd_attenuator-like_dom"/>
</dbReference>
<name>A0AAN6NXF8_9PEZI</name>
<dbReference type="GO" id="GO:0005743">
    <property type="term" value="C:mitochondrial inner membrane"/>
    <property type="evidence" value="ECO:0007669"/>
    <property type="project" value="TreeGrafter"/>
</dbReference>
<dbReference type="GO" id="GO:0007007">
    <property type="term" value="P:inner mitochondrial membrane organization"/>
    <property type="evidence" value="ECO:0007669"/>
    <property type="project" value="TreeGrafter"/>
</dbReference>
<proteinExistence type="inferred from homology"/>
<accession>A0AAN6NXF8</accession>
<evidence type="ECO:0000256" key="7">
    <source>
        <dbReference type="SAM" id="MobiDB-lite"/>
    </source>
</evidence>
<sequence>MRGQSPLVRAARTARLTCRSSTTPLFTNNNNVFFVCRQCQHLSLASRPRGIQISAKPTTDSRPTPDIFDALPGSTRDPADARFEVIGAPSSLLSVTLSASQRLYTRRGTLVSVTGRVENAQSTLSLLSPLPRALLGVPFLYQRISSTTPITALIGTSSPNTSFSVLHLDGTTDYMVAQRNALLAWTGHTLRLSPRIQQGLAPANWGATHVTGRGLVALASPGQIYELTLAEGEELTLHPSHVVAYSVTRKPPLPFRFRSTRLNLQLPAIPESVSHAAGRLVPAKVSEFLANMRDTKLYTTLARILHSLRTATRRTIWGDRLFLQFRGPTNILMSSRGVRVSDVLTRDDINEIADTEAGLVGKALGTGRIEKAKALEEKKKELKPLVAETAGGGDKPAFAPVEAPFSSFSANSASADFADEAKTPADKVIEEVAAADKEDEVVKKQQEEGETTKPVKMRIASVGKDGKVTFEESKDLNQFVR</sequence>
<keyword evidence="9" id="KW-1185">Reference proteome</keyword>
<comment type="caution">
    <text evidence="8">The sequence shown here is derived from an EMBL/GenBank/DDBJ whole genome shotgun (WGS) entry which is preliminary data.</text>
</comment>